<dbReference type="InterPro" id="IPR046373">
    <property type="entry name" value="Acyl-CoA_Oxase/DH_mid-dom_sf"/>
</dbReference>
<organism evidence="5">
    <name type="scientific">Mycobacterium xenopi 4042</name>
    <dbReference type="NCBI Taxonomy" id="1299334"/>
    <lineage>
        <taxon>Bacteria</taxon>
        <taxon>Bacillati</taxon>
        <taxon>Actinomycetota</taxon>
        <taxon>Actinomycetes</taxon>
        <taxon>Mycobacteriales</taxon>
        <taxon>Mycobacteriaceae</taxon>
        <taxon>Mycobacterium</taxon>
    </lineage>
</organism>
<dbReference type="PANTHER" id="PTHR43884:SF20">
    <property type="entry name" value="ACYL-COA DEHYDROGENASE FADE28"/>
    <property type="match status" value="1"/>
</dbReference>
<keyword evidence="1" id="KW-0285">Flavoprotein</keyword>
<evidence type="ECO:0000256" key="2">
    <source>
        <dbReference type="ARBA" id="ARBA00022827"/>
    </source>
</evidence>
<keyword evidence="2" id="KW-0274">FAD</keyword>
<dbReference type="Gene3D" id="2.40.110.10">
    <property type="entry name" value="Butyryl-CoA Dehydrogenase, subunit A, domain 2"/>
    <property type="match status" value="1"/>
</dbReference>
<dbReference type="AlphaFoldDB" id="X7ZWD2"/>
<proteinExistence type="predicted"/>
<dbReference type="EMBL" id="JAOB01000069">
    <property type="protein sequence ID" value="EUA23311.1"/>
    <property type="molecule type" value="Genomic_DNA"/>
</dbReference>
<accession>X7ZWD2</accession>
<dbReference type="InterPro" id="IPR009100">
    <property type="entry name" value="AcylCoA_DH/oxidase_NM_dom_sf"/>
</dbReference>
<sequence>MKIAVEPELQTLREAISTQAATTVRPLANGVDRMQAFSWDLWMAVRNLGLTRLPFDEKYGGDGGTIRAYTVASMELAQHCAVAALYPGTSIQVAAALIEHGTTEHLRSVVPRLVAGEAIAAWAFTEPATGSDPARSAHGPFAMAMDGYSPEPSSSFRLPIRLSSP</sequence>
<evidence type="ECO:0000313" key="5">
    <source>
        <dbReference type="EMBL" id="EUA23311.1"/>
    </source>
</evidence>
<evidence type="ECO:0000256" key="1">
    <source>
        <dbReference type="ARBA" id="ARBA00022630"/>
    </source>
</evidence>
<reference evidence="5" key="1">
    <citation type="submission" date="2014-01" db="EMBL/GenBank/DDBJ databases">
        <authorList>
            <person name="Brown-Elliot B."/>
            <person name="Wallace R."/>
            <person name="Lenaerts A."/>
            <person name="Ordway D."/>
            <person name="DeGroote M.A."/>
            <person name="Parker T."/>
            <person name="Sizemore C."/>
            <person name="Tallon L.J."/>
            <person name="Sadzewicz L.K."/>
            <person name="Sengamalay N."/>
            <person name="Fraser C.M."/>
            <person name="Hine E."/>
            <person name="Shefchek K.A."/>
            <person name="Das S.P."/>
            <person name="Tettelin H."/>
        </authorList>
    </citation>
    <scope>NUCLEOTIDE SEQUENCE [LARGE SCALE GENOMIC DNA]</scope>
    <source>
        <strain evidence="5">4042</strain>
    </source>
</reference>
<name>X7ZWD2_MYCXE</name>
<keyword evidence="3" id="KW-0560">Oxidoreductase</keyword>
<dbReference type="PATRIC" id="fig|1299334.3.peg.7134"/>
<dbReference type="InterPro" id="IPR013786">
    <property type="entry name" value="AcylCoA_DH/ox_N"/>
</dbReference>
<feature type="domain" description="Acyl-CoA dehydrogenase/oxidase N-terminal" evidence="4">
    <location>
        <begin position="7"/>
        <end position="117"/>
    </location>
</feature>
<protein>
    <submittedName>
        <fullName evidence="5">Acyl-CoA dehydrogenase, N-terminal domain protein</fullName>
    </submittedName>
</protein>
<comment type="caution">
    <text evidence="5">The sequence shown here is derived from an EMBL/GenBank/DDBJ whole genome shotgun (WGS) entry which is preliminary data.</text>
</comment>
<evidence type="ECO:0000256" key="3">
    <source>
        <dbReference type="ARBA" id="ARBA00023002"/>
    </source>
</evidence>
<gene>
    <name evidence="5" type="ORF">I553_5176</name>
</gene>
<evidence type="ECO:0000259" key="4">
    <source>
        <dbReference type="Pfam" id="PF02771"/>
    </source>
</evidence>
<dbReference type="GO" id="GO:0003995">
    <property type="term" value="F:acyl-CoA dehydrogenase activity"/>
    <property type="evidence" value="ECO:0007669"/>
    <property type="project" value="TreeGrafter"/>
</dbReference>
<dbReference type="PANTHER" id="PTHR43884">
    <property type="entry name" value="ACYL-COA DEHYDROGENASE"/>
    <property type="match status" value="1"/>
</dbReference>
<dbReference type="SUPFAM" id="SSF56645">
    <property type="entry name" value="Acyl-CoA dehydrogenase NM domain-like"/>
    <property type="match status" value="1"/>
</dbReference>
<dbReference type="Pfam" id="PF02771">
    <property type="entry name" value="Acyl-CoA_dh_N"/>
    <property type="match status" value="1"/>
</dbReference>
<dbReference type="GO" id="GO:0050660">
    <property type="term" value="F:flavin adenine dinucleotide binding"/>
    <property type="evidence" value="ECO:0007669"/>
    <property type="project" value="InterPro"/>
</dbReference>
<dbReference type="Gene3D" id="1.10.540.10">
    <property type="entry name" value="Acyl-CoA dehydrogenase/oxidase, N-terminal domain"/>
    <property type="match status" value="1"/>
</dbReference>
<dbReference type="InterPro" id="IPR037069">
    <property type="entry name" value="AcylCoA_DH/ox_N_sf"/>
</dbReference>